<keyword evidence="5" id="KW-0812">Transmembrane</keyword>
<dbReference type="SUPFAM" id="SSF58104">
    <property type="entry name" value="Methyl-accepting chemotaxis protein (MCP) signaling domain"/>
    <property type="match status" value="1"/>
</dbReference>
<dbReference type="CDD" id="cd06225">
    <property type="entry name" value="HAMP"/>
    <property type="match status" value="1"/>
</dbReference>
<dbReference type="InterPro" id="IPR004089">
    <property type="entry name" value="MCPsignal_dom"/>
</dbReference>
<dbReference type="EMBL" id="AFWT01000052">
    <property type="protein sequence ID" value="EGV27923.1"/>
    <property type="molecule type" value="Genomic_DNA"/>
</dbReference>
<dbReference type="RefSeq" id="WP_007042966.1">
    <property type="nucleotide sequence ID" value="NZ_AFWT01000052.1"/>
</dbReference>
<reference evidence="8 9" key="1">
    <citation type="submission" date="2011-06" db="EMBL/GenBank/DDBJ databases">
        <title>The draft genome of Thiorhodococcus drewsii AZ1.</title>
        <authorList>
            <consortium name="US DOE Joint Genome Institute (JGI-PGF)"/>
            <person name="Lucas S."/>
            <person name="Han J."/>
            <person name="Lapidus A."/>
            <person name="Cheng J.-F."/>
            <person name="Goodwin L."/>
            <person name="Pitluck S."/>
            <person name="Peters L."/>
            <person name="Land M.L."/>
            <person name="Hauser L."/>
            <person name="Vogl K."/>
            <person name="Liu Z."/>
            <person name="Imhoff J."/>
            <person name="Thiel V."/>
            <person name="Frigaard N.-U."/>
            <person name="Bryant D.A."/>
            <person name="Woyke T.J."/>
        </authorList>
    </citation>
    <scope>NUCLEOTIDE SEQUENCE [LARGE SCALE GENOMIC DNA]</scope>
    <source>
        <strain evidence="8 9">AZ1</strain>
    </source>
</reference>
<dbReference type="GO" id="GO:0016020">
    <property type="term" value="C:membrane"/>
    <property type="evidence" value="ECO:0007669"/>
    <property type="project" value="UniProtKB-SubCell"/>
</dbReference>
<comment type="subcellular location">
    <subcellularLocation>
        <location evidence="1">Membrane</location>
    </subcellularLocation>
</comment>
<organism evidence="8 9">
    <name type="scientific">Thiorhodococcus drewsii AZ1</name>
    <dbReference type="NCBI Taxonomy" id="765913"/>
    <lineage>
        <taxon>Bacteria</taxon>
        <taxon>Pseudomonadati</taxon>
        <taxon>Pseudomonadota</taxon>
        <taxon>Gammaproteobacteria</taxon>
        <taxon>Chromatiales</taxon>
        <taxon>Chromatiaceae</taxon>
        <taxon>Thiorhodococcus</taxon>
    </lineage>
</organism>
<dbReference type="PANTHER" id="PTHR32089:SF112">
    <property type="entry name" value="LYSOZYME-LIKE PROTEIN-RELATED"/>
    <property type="match status" value="1"/>
</dbReference>
<keyword evidence="5" id="KW-1133">Transmembrane helix</keyword>
<dbReference type="SMART" id="SM00304">
    <property type="entry name" value="HAMP"/>
    <property type="match status" value="1"/>
</dbReference>
<dbReference type="Proteomes" id="UP000004200">
    <property type="component" value="Unassembled WGS sequence"/>
</dbReference>
<feature type="domain" description="HAMP" evidence="7">
    <location>
        <begin position="391"/>
        <end position="445"/>
    </location>
</feature>
<proteinExistence type="inferred from homology"/>
<dbReference type="GO" id="GO:0007165">
    <property type="term" value="P:signal transduction"/>
    <property type="evidence" value="ECO:0007669"/>
    <property type="project" value="UniProtKB-KW"/>
</dbReference>
<feature type="transmembrane region" description="Helical" evidence="5">
    <location>
        <begin position="16"/>
        <end position="37"/>
    </location>
</feature>
<evidence type="ECO:0000313" key="8">
    <source>
        <dbReference type="EMBL" id="EGV27923.1"/>
    </source>
</evidence>
<evidence type="ECO:0000256" key="1">
    <source>
        <dbReference type="ARBA" id="ARBA00004370"/>
    </source>
</evidence>
<dbReference type="Pfam" id="PF00672">
    <property type="entry name" value="HAMP"/>
    <property type="match status" value="1"/>
</dbReference>
<keyword evidence="2 4" id="KW-0807">Transducer</keyword>
<keyword evidence="9" id="KW-1185">Reference proteome</keyword>
<evidence type="ECO:0000259" key="7">
    <source>
        <dbReference type="PROSITE" id="PS50885"/>
    </source>
</evidence>
<protein>
    <submittedName>
        <fullName evidence="8">Methyl-accepting chemotaxis sensory transducer</fullName>
    </submittedName>
</protein>
<evidence type="ECO:0000259" key="6">
    <source>
        <dbReference type="PROSITE" id="PS50111"/>
    </source>
</evidence>
<keyword evidence="5" id="KW-0472">Membrane</keyword>
<dbReference type="OrthoDB" id="9781845at2"/>
<dbReference type="AlphaFoldDB" id="G2E7J0"/>
<dbReference type="Pfam" id="PF00015">
    <property type="entry name" value="MCPsignal"/>
    <property type="match status" value="1"/>
</dbReference>
<dbReference type="CDD" id="cd11386">
    <property type="entry name" value="MCP_signal"/>
    <property type="match status" value="1"/>
</dbReference>
<dbReference type="eggNOG" id="COG0840">
    <property type="taxonomic scope" value="Bacteria"/>
</dbReference>
<evidence type="ECO:0000256" key="2">
    <source>
        <dbReference type="ARBA" id="ARBA00023224"/>
    </source>
</evidence>
<dbReference type="PROSITE" id="PS50111">
    <property type="entry name" value="CHEMOTAXIS_TRANSDUC_2"/>
    <property type="match status" value="1"/>
</dbReference>
<evidence type="ECO:0000256" key="3">
    <source>
        <dbReference type="ARBA" id="ARBA00029447"/>
    </source>
</evidence>
<dbReference type="PANTHER" id="PTHR32089">
    <property type="entry name" value="METHYL-ACCEPTING CHEMOTAXIS PROTEIN MCPB"/>
    <property type="match status" value="1"/>
</dbReference>
<sequence length="724" mass="77454">MASPRRLFFTLSIRKLIVALIAANIAVLILIGGAGRFTNDRFDESQTHLIEISEIQSNRAEILVALQSFLTRQRELMAVTETSALSAFPDRTALETEVRQAVDALTQSLSKSVRHSADTDAALRQLAEAFQEMLGADSKVFATTKDILTLGEERAALQSKLETGFTAFESKVDSLEDEVGFLVLQAQISLKKLARQGGEADPAQLVAAYREASARLLSDETRRVTHLARQLHVQSANLAALAGTLVTSQDASELVSVRDNRLIPLIEQIRVSIGQMTLVDTESDSKKLAAEIAGDLERLAKQLVDGAGSLAGLTGSLIASSANRAEAVARQEAATLRMTSSLDAMKHITDEAEMRVTQDSRSLLSRVQNGMLSLDLVTILVVLVLGLGIARLVLRPLDRVIAALEEIGQGDGDLTRRLEPAQVREIELLATAFNQFAEKVAVLVGKVAEASQRVHAHTTRSASLSGALSDQIAQHRAETDSVATGVSQLSSSIAIVAENGEQAAHLAQEAHERAAGAQAVVDGSRISIEALATDIEEATRSLDAFGRDTQRVSRVLEVINDIAGQTNLLALNAAIEAARAGEAGRGFAVVADEVRSLASKTQESTVEIAAILDRLRGGSEAVIQTMGASQRQVSSVVEQSNQVTESFQGIASAIQSIDQMNREISGAVSTQFQATESIEEQVRRIRTNTASTAEAAELVARMSAELAELDHELQQMIGQFKLGG</sequence>
<accession>G2E7J0</accession>
<dbReference type="InterPro" id="IPR003660">
    <property type="entry name" value="HAMP_dom"/>
</dbReference>
<dbReference type="GO" id="GO:0006935">
    <property type="term" value="P:chemotaxis"/>
    <property type="evidence" value="ECO:0007669"/>
    <property type="project" value="UniProtKB-ARBA"/>
</dbReference>
<comment type="similarity">
    <text evidence="3">Belongs to the methyl-accepting chemotaxis (MCP) protein family.</text>
</comment>
<dbReference type="SMART" id="SM00283">
    <property type="entry name" value="MA"/>
    <property type="match status" value="1"/>
</dbReference>
<comment type="caution">
    <text evidence="8">The sequence shown here is derived from an EMBL/GenBank/DDBJ whole genome shotgun (WGS) entry which is preliminary data.</text>
</comment>
<evidence type="ECO:0000256" key="5">
    <source>
        <dbReference type="SAM" id="Phobius"/>
    </source>
</evidence>
<dbReference type="PROSITE" id="PS50885">
    <property type="entry name" value="HAMP"/>
    <property type="match status" value="1"/>
</dbReference>
<name>G2E7J0_9GAMM</name>
<dbReference type="FunFam" id="1.10.287.950:FF:000001">
    <property type="entry name" value="Methyl-accepting chemotaxis sensory transducer"/>
    <property type="match status" value="1"/>
</dbReference>
<gene>
    <name evidence="8" type="ORF">ThidrDRAFT_4253</name>
</gene>
<dbReference type="Gene3D" id="1.10.287.950">
    <property type="entry name" value="Methyl-accepting chemotaxis protein"/>
    <property type="match status" value="1"/>
</dbReference>
<evidence type="ECO:0000313" key="9">
    <source>
        <dbReference type="Proteomes" id="UP000004200"/>
    </source>
</evidence>
<dbReference type="STRING" id="765913.ThidrDRAFT_4253"/>
<feature type="domain" description="Methyl-accepting transducer" evidence="6">
    <location>
        <begin position="450"/>
        <end position="686"/>
    </location>
</feature>
<evidence type="ECO:0000256" key="4">
    <source>
        <dbReference type="PROSITE-ProRule" id="PRU00284"/>
    </source>
</evidence>